<sequence>MDMIDLQDKFAARVAGLVKSPWDEIQVHYENAEMAGVPREVFTASLLLNGAKQSIKLPLDVLDLLLKLKQLKPHGQSEGWVWLEFFIDKTGQYKFDYKYGNPPLIMEQVKYSK</sequence>
<keyword evidence="2" id="KW-1185">Reference proteome</keyword>
<dbReference type="SUPFAM" id="SSF160424">
    <property type="entry name" value="BH3703-like"/>
    <property type="match status" value="1"/>
</dbReference>
<evidence type="ECO:0000313" key="1">
    <source>
        <dbReference type="EMBL" id="GLQ89400.1"/>
    </source>
</evidence>
<proteinExistence type="predicted"/>
<organism evidence="1 2">
    <name type="scientific">Dyella flagellata</name>
    <dbReference type="NCBI Taxonomy" id="1867833"/>
    <lineage>
        <taxon>Bacteria</taxon>
        <taxon>Pseudomonadati</taxon>
        <taxon>Pseudomonadota</taxon>
        <taxon>Gammaproteobacteria</taxon>
        <taxon>Lysobacterales</taxon>
        <taxon>Rhodanobacteraceae</taxon>
        <taxon>Dyella</taxon>
    </lineage>
</organism>
<dbReference type="RefSeq" id="WP_284332834.1">
    <property type="nucleotide sequence ID" value="NZ_BSOA01000034.1"/>
</dbReference>
<reference evidence="2" key="1">
    <citation type="journal article" date="2019" name="Int. J. Syst. Evol. Microbiol.">
        <title>The Global Catalogue of Microorganisms (GCM) 10K type strain sequencing project: providing services to taxonomists for standard genome sequencing and annotation.</title>
        <authorList>
            <consortium name="The Broad Institute Genomics Platform"/>
            <consortium name="The Broad Institute Genome Sequencing Center for Infectious Disease"/>
            <person name="Wu L."/>
            <person name="Ma J."/>
        </authorList>
    </citation>
    <scope>NUCLEOTIDE SEQUENCE [LARGE SCALE GENOMIC DNA]</scope>
    <source>
        <strain evidence="2">NBRC 111981</strain>
    </source>
</reference>
<name>A0ABQ5XFV5_9GAMM</name>
<evidence type="ECO:0008006" key="3">
    <source>
        <dbReference type="Google" id="ProtNLM"/>
    </source>
</evidence>
<protein>
    <recommendedName>
        <fullName evidence="3">DUF600 family protein</fullName>
    </recommendedName>
</protein>
<dbReference type="Proteomes" id="UP001156627">
    <property type="component" value="Unassembled WGS sequence"/>
</dbReference>
<accession>A0ABQ5XFV5</accession>
<dbReference type="InterPro" id="IPR036170">
    <property type="entry name" value="YezG-like_sf"/>
</dbReference>
<evidence type="ECO:0000313" key="2">
    <source>
        <dbReference type="Proteomes" id="UP001156627"/>
    </source>
</evidence>
<dbReference type="EMBL" id="BSOA01000034">
    <property type="protein sequence ID" value="GLQ89400.1"/>
    <property type="molecule type" value="Genomic_DNA"/>
</dbReference>
<gene>
    <name evidence="1" type="ORF">GCM10007898_29730</name>
</gene>
<comment type="caution">
    <text evidence="1">The sequence shown here is derived from an EMBL/GenBank/DDBJ whole genome shotgun (WGS) entry which is preliminary data.</text>
</comment>